<dbReference type="Proteomes" id="UP000651208">
    <property type="component" value="Unassembled WGS sequence"/>
</dbReference>
<feature type="transmembrane region" description="Helical" evidence="11">
    <location>
        <begin position="182"/>
        <end position="202"/>
    </location>
</feature>
<evidence type="ECO:0000313" key="14">
    <source>
        <dbReference type="Proteomes" id="UP000651208"/>
    </source>
</evidence>
<dbReference type="PROSITE" id="PS51257">
    <property type="entry name" value="PROKAR_LIPOPROTEIN"/>
    <property type="match status" value="1"/>
</dbReference>
<feature type="domain" description="ABC transmembrane type-1" evidence="12">
    <location>
        <begin position="16"/>
        <end position="235"/>
    </location>
</feature>
<dbReference type="RefSeq" id="WP_187755480.1">
    <property type="nucleotide sequence ID" value="NZ_JABURY010000015.1"/>
</dbReference>
<dbReference type="Pfam" id="PF00528">
    <property type="entry name" value="BPD_transp_1"/>
    <property type="match status" value="1"/>
</dbReference>
<dbReference type="InterPro" id="IPR010065">
    <property type="entry name" value="AA_ABC_transptr_permease_3TM"/>
</dbReference>
<evidence type="ECO:0000256" key="7">
    <source>
        <dbReference type="ARBA" id="ARBA00022970"/>
    </source>
</evidence>
<proteinExistence type="inferred from homology"/>
<keyword evidence="14" id="KW-1185">Reference proteome</keyword>
<dbReference type="CDD" id="cd06261">
    <property type="entry name" value="TM_PBP2"/>
    <property type="match status" value="1"/>
</dbReference>
<dbReference type="PROSITE" id="PS50928">
    <property type="entry name" value="ABC_TM1"/>
    <property type="match status" value="1"/>
</dbReference>
<dbReference type="NCBIfam" id="TIGR01726">
    <property type="entry name" value="HEQRo_perm_3TM"/>
    <property type="match status" value="1"/>
</dbReference>
<evidence type="ECO:0000256" key="10">
    <source>
        <dbReference type="ARBA" id="ARBA00040319"/>
    </source>
</evidence>
<dbReference type="PANTHER" id="PTHR30614">
    <property type="entry name" value="MEMBRANE COMPONENT OF AMINO ACID ABC TRANSPORTER"/>
    <property type="match status" value="1"/>
</dbReference>
<evidence type="ECO:0000313" key="13">
    <source>
        <dbReference type="EMBL" id="MBC9131047.1"/>
    </source>
</evidence>
<dbReference type="Gene3D" id="1.10.3720.10">
    <property type="entry name" value="MetI-like"/>
    <property type="match status" value="1"/>
</dbReference>
<evidence type="ECO:0000256" key="9">
    <source>
        <dbReference type="ARBA" id="ARBA00023136"/>
    </source>
</evidence>
<dbReference type="SUPFAM" id="SSF161098">
    <property type="entry name" value="MetI-like"/>
    <property type="match status" value="1"/>
</dbReference>
<dbReference type="InterPro" id="IPR000515">
    <property type="entry name" value="MetI-like"/>
</dbReference>
<comment type="subcellular location">
    <subcellularLocation>
        <location evidence="1">Cell inner membrane</location>
        <topology evidence="1">Multi-pass membrane protein</topology>
    </subcellularLocation>
    <subcellularLocation>
        <location evidence="11">Cell membrane</location>
        <topology evidence="11">Multi-pass membrane protein</topology>
    </subcellularLocation>
</comment>
<keyword evidence="5" id="KW-0997">Cell inner membrane</keyword>
<reference evidence="13 14" key="1">
    <citation type="submission" date="2020-06" db="EMBL/GenBank/DDBJ databases">
        <title>Frischella cerana isolated from Apis cerana gut homogenate.</title>
        <authorList>
            <person name="Wolter L.A."/>
            <person name="Suenami S."/>
            <person name="Miyazaki R."/>
        </authorList>
    </citation>
    <scope>NUCLEOTIDE SEQUENCE [LARGE SCALE GENOMIC DNA]</scope>
    <source>
        <strain evidence="13 14">Ac13</strain>
    </source>
</reference>
<organism evidence="13 14">
    <name type="scientific">Frischella japonica</name>
    <dbReference type="NCBI Taxonomy" id="2741544"/>
    <lineage>
        <taxon>Bacteria</taxon>
        <taxon>Pseudomonadati</taxon>
        <taxon>Pseudomonadota</taxon>
        <taxon>Gammaproteobacteria</taxon>
        <taxon>Orbales</taxon>
        <taxon>Orbaceae</taxon>
        <taxon>Frischella</taxon>
    </lineage>
</organism>
<sequence length="249" mass="28449">MSDKFFYYLSHLINGLPITISLSLAGILSACIISIGLSILLISKRWYIIHPIRIFITVFTGTPLLVQLFLIYYGPAQFQVTRESSSLLWQVFYYYNPTQCYILREFLHYLWQLLSYPWFCAYLALTLNSAAYTTLIFHGALKAVPQGHWQACSALGMNRTQSLKVILPYALKRALSSYSNEVIFVVKGTALTSTITLMDVMGYNQFLNGQYYDFTIFIATGCIYILINGLLSIIMRLLEKKALAFENNQ</sequence>
<evidence type="ECO:0000256" key="1">
    <source>
        <dbReference type="ARBA" id="ARBA00004429"/>
    </source>
</evidence>
<feature type="transmembrane region" description="Helical" evidence="11">
    <location>
        <begin position="54"/>
        <end position="74"/>
    </location>
</feature>
<evidence type="ECO:0000256" key="6">
    <source>
        <dbReference type="ARBA" id="ARBA00022692"/>
    </source>
</evidence>
<feature type="transmembrane region" description="Helical" evidence="11">
    <location>
        <begin position="20"/>
        <end position="42"/>
    </location>
</feature>
<dbReference type="InterPro" id="IPR035906">
    <property type="entry name" value="MetI-like_sf"/>
</dbReference>
<evidence type="ECO:0000256" key="4">
    <source>
        <dbReference type="ARBA" id="ARBA00022475"/>
    </source>
</evidence>
<feature type="transmembrane region" description="Helical" evidence="11">
    <location>
        <begin position="116"/>
        <end position="137"/>
    </location>
</feature>
<keyword evidence="4" id="KW-1003">Cell membrane</keyword>
<keyword evidence="8 11" id="KW-1133">Transmembrane helix</keyword>
<comment type="similarity">
    <text evidence="2">Belongs to the binding-protein-dependent transport system permease family. HisMQ subfamily.</text>
</comment>
<keyword evidence="3 11" id="KW-0813">Transport</keyword>
<evidence type="ECO:0000256" key="5">
    <source>
        <dbReference type="ARBA" id="ARBA00022519"/>
    </source>
</evidence>
<protein>
    <recommendedName>
        <fullName evidence="10">Arginine ABC transporter permease protein ArtM</fullName>
    </recommendedName>
</protein>
<keyword evidence="7" id="KW-0029">Amino-acid transport</keyword>
<evidence type="ECO:0000256" key="8">
    <source>
        <dbReference type="ARBA" id="ARBA00022989"/>
    </source>
</evidence>
<evidence type="ECO:0000256" key="3">
    <source>
        <dbReference type="ARBA" id="ARBA00022448"/>
    </source>
</evidence>
<comment type="caution">
    <text evidence="13">The sequence shown here is derived from an EMBL/GenBank/DDBJ whole genome shotgun (WGS) entry which is preliminary data.</text>
</comment>
<evidence type="ECO:0000259" key="12">
    <source>
        <dbReference type="PROSITE" id="PS50928"/>
    </source>
</evidence>
<dbReference type="PANTHER" id="PTHR30614:SF10">
    <property type="entry name" value="ARGININE ABC TRANSPORTER PERMEASE PROTEIN ARTM"/>
    <property type="match status" value="1"/>
</dbReference>
<feature type="transmembrane region" description="Helical" evidence="11">
    <location>
        <begin position="214"/>
        <end position="238"/>
    </location>
</feature>
<keyword evidence="9 11" id="KW-0472">Membrane</keyword>
<dbReference type="EMBL" id="JABURY010000015">
    <property type="protein sequence ID" value="MBC9131047.1"/>
    <property type="molecule type" value="Genomic_DNA"/>
</dbReference>
<name>A0ABR7QXU3_9GAMM</name>
<accession>A0ABR7QXU3</accession>
<keyword evidence="6 11" id="KW-0812">Transmembrane</keyword>
<gene>
    <name evidence="13" type="ORF">FcAc13_06955</name>
</gene>
<dbReference type="InterPro" id="IPR043429">
    <property type="entry name" value="ArtM/GltK/GlnP/TcyL/YhdX-like"/>
</dbReference>
<evidence type="ECO:0000256" key="11">
    <source>
        <dbReference type="RuleBase" id="RU363032"/>
    </source>
</evidence>
<evidence type="ECO:0000256" key="2">
    <source>
        <dbReference type="ARBA" id="ARBA00010072"/>
    </source>
</evidence>